<protein>
    <recommendedName>
        <fullName evidence="4">ABC-2 transporter permease</fullName>
    </recommendedName>
</protein>
<organism evidence="2 3">
    <name type="scientific">Candidatus Aquicultor secundus</name>
    <dbReference type="NCBI Taxonomy" id="1973895"/>
    <lineage>
        <taxon>Bacteria</taxon>
        <taxon>Bacillati</taxon>
        <taxon>Actinomycetota</taxon>
        <taxon>Candidatus Aquicultoria</taxon>
        <taxon>Candidatus Aquicultorales</taxon>
        <taxon>Candidatus Aquicultoraceae</taxon>
        <taxon>Candidatus Aquicultor</taxon>
    </lineage>
</organism>
<feature type="transmembrane region" description="Helical" evidence="1">
    <location>
        <begin position="37"/>
        <end position="58"/>
    </location>
</feature>
<dbReference type="AlphaFoldDB" id="A0A2M7TBG1"/>
<comment type="caution">
    <text evidence="2">The sequence shown here is derived from an EMBL/GenBank/DDBJ whole genome shotgun (WGS) entry which is preliminary data.</text>
</comment>
<feature type="transmembrane region" description="Helical" evidence="1">
    <location>
        <begin position="146"/>
        <end position="164"/>
    </location>
</feature>
<dbReference type="InterPro" id="IPR025699">
    <property type="entry name" value="ABC2_memb-like"/>
</dbReference>
<feature type="transmembrane region" description="Helical" evidence="1">
    <location>
        <begin position="120"/>
        <end position="139"/>
    </location>
</feature>
<evidence type="ECO:0000256" key="1">
    <source>
        <dbReference type="SAM" id="Phobius"/>
    </source>
</evidence>
<keyword evidence="1" id="KW-0812">Transmembrane</keyword>
<reference evidence="3" key="1">
    <citation type="submission" date="2017-09" db="EMBL/GenBank/DDBJ databases">
        <title>Depth-based differentiation of microbial function through sediment-hosted aquifers and enrichment of novel symbionts in the deep terrestrial subsurface.</title>
        <authorList>
            <person name="Probst A.J."/>
            <person name="Ladd B."/>
            <person name="Jarett J.K."/>
            <person name="Geller-Mcgrath D.E."/>
            <person name="Sieber C.M.K."/>
            <person name="Emerson J.B."/>
            <person name="Anantharaman K."/>
            <person name="Thomas B.C."/>
            <person name="Malmstrom R."/>
            <person name="Stieglmeier M."/>
            <person name="Klingl A."/>
            <person name="Woyke T."/>
            <person name="Ryan C.M."/>
            <person name="Banfield J.F."/>
        </authorList>
    </citation>
    <scope>NUCLEOTIDE SEQUENCE [LARGE SCALE GENOMIC DNA]</scope>
</reference>
<dbReference type="Proteomes" id="UP000230956">
    <property type="component" value="Unassembled WGS sequence"/>
</dbReference>
<feature type="transmembrane region" description="Helical" evidence="1">
    <location>
        <begin position="184"/>
        <end position="207"/>
    </location>
</feature>
<feature type="transmembrane region" description="Helical" evidence="1">
    <location>
        <begin position="79"/>
        <end position="100"/>
    </location>
</feature>
<dbReference type="PANTHER" id="PTHR41309">
    <property type="entry name" value="MEMBRANE PROTEIN-RELATED"/>
    <property type="match status" value="1"/>
</dbReference>
<gene>
    <name evidence="2" type="ORF">COY37_00490</name>
</gene>
<proteinExistence type="predicted"/>
<keyword evidence="1" id="KW-1133">Transmembrane helix</keyword>
<name>A0A2M7TBG1_9ACTN</name>
<evidence type="ECO:0000313" key="3">
    <source>
        <dbReference type="Proteomes" id="UP000230956"/>
    </source>
</evidence>
<dbReference type="EMBL" id="PFNG01000015">
    <property type="protein sequence ID" value="PIZ42402.1"/>
    <property type="molecule type" value="Genomic_DNA"/>
</dbReference>
<dbReference type="Pfam" id="PF13346">
    <property type="entry name" value="ABC2_membrane_5"/>
    <property type="match status" value="1"/>
</dbReference>
<evidence type="ECO:0000313" key="2">
    <source>
        <dbReference type="EMBL" id="PIZ42402.1"/>
    </source>
</evidence>
<accession>A0A2M7TBG1</accession>
<dbReference type="PANTHER" id="PTHR41309:SF2">
    <property type="entry name" value="MEMBRANE PROTEIN"/>
    <property type="match status" value="1"/>
</dbReference>
<sequence length="210" mass="23711">MLNLIVKDLVFNARQVLIGLLMSMFGFLTILDGPKYAAIGLFMVPALLFSQIVGKSCYMEDKDNAFKFLKSLPISKNNVVISKYVECIITLVCSYVFMYLVNLALTSLGLSKYVFNFNLVAYMASVLLLYFSVYLWIFFKYNFASAQHSTFFILMGSVAFYKIQDYLKITSIKIPGFFTGINTSYTLFAVALAAFIVLIKLSINAFLAKE</sequence>
<keyword evidence="1" id="KW-0472">Membrane</keyword>
<evidence type="ECO:0008006" key="4">
    <source>
        <dbReference type="Google" id="ProtNLM"/>
    </source>
</evidence>
<feature type="transmembrane region" description="Helical" evidence="1">
    <location>
        <begin position="12"/>
        <end position="31"/>
    </location>
</feature>
<dbReference type="RefSeq" id="WP_286679430.1">
    <property type="nucleotide sequence ID" value="NZ_MNXI01000152.1"/>
</dbReference>